<reference evidence="10" key="2">
    <citation type="submission" date="2015-06" db="UniProtKB">
        <authorList>
            <consortium name="EnsemblMetazoa"/>
        </authorList>
    </citation>
    <scope>IDENTIFICATION</scope>
</reference>
<evidence type="ECO:0000259" key="8">
    <source>
        <dbReference type="Pfam" id="PF00561"/>
    </source>
</evidence>
<evidence type="ECO:0000256" key="6">
    <source>
        <dbReference type="ARBA" id="ARBA00023180"/>
    </source>
</evidence>
<dbReference type="GO" id="GO:0016042">
    <property type="term" value="P:lipid catabolic process"/>
    <property type="evidence" value="ECO:0007669"/>
    <property type="project" value="UniProtKB-KW"/>
</dbReference>
<feature type="domain" description="Partial AB-hydrolase lipase" evidence="9">
    <location>
        <begin position="65"/>
        <end position="119"/>
    </location>
</feature>
<evidence type="ECO:0000256" key="2">
    <source>
        <dbReference type="ARBA" id="ARBA00022729"/>
    </source>
</evidence>
<keyword evidence="5" id="KW-0443">Lipid metabolism</keyword>
<evidence type="ECO:0000256" key="7">
    <source>
        <dbReference type="SAM" id="SignalP"/>
    </source>
</evidence>
<protein>
    <recommendedName>
        <fullName evidence="12">Partial AB-hydrolase lipase domain-containing protein</fullName>
    </recommendedName>
</protein>
<evidence type="ECO:0000256" key="4">
    <source>
        <dbReference type="ARBA" id="ARBA00022963"/>
    </source>
</evidence>
<evidence type="ECO:0000313" key="11">
    <source>
        <dbReference type="Proteomes" id="UP000015104"/>
    </source>
</evidence>
<feature type="domain" description="Partial AB-hydrolase lipase" evidence="9">
    <location>
        <begin position="489"/>
        <end position="547"/>
    </location>
</feature>
<feature type="domain" description="AB hydrolase-1" evidence="8">
    <location>
        <begin position="565"/>
        <end position="644"/>
    </location>
</feature>
<dbReference type="SUPFAM" id="SSF53474">
    <property type="entry name" value="alpha/beta-Hydrolases"/>
    <property type="match status" value="3"/>
</dbReference>
<keyword evidence="2 7" id="KW-0732">Signal</keyword>
<dbReference type="InterPro" id="IPR000073">
    <property type="entry name" value="AB_hydrolase_1"/>
</dbReference>
<dbReference type="HOGENOM" id="CLU_260715_0_0_1"/>
<keyword evidence="11" id="KW-1185">Reference proteome</keyword>
<feature type="chain" id="PRO_5004592153" description="Partial AB-hydrolase lipase domain-containing protein" evidence="7">
    <location>
        <begin position="20"/>
        <end position="1311"/>
    </location>
</feature>
<feature type="signal peptide" evidence="7">
    <location>
        <begin position="1"/>
        <end position="19"/>
    </location>
</feature>
<dbReference type="PANTHER" id="PTHR11005">
    <property type="entry name" value="LYSOSOMAL ACID LIPASE-RELATED"/>
    <property type="match status" value="1"/>
</dbReference>
<dbReference type="FunFam" id="3.40.50.1820:FF:000057">
    <property type="entry name" value="Lipase"/>
    <property type="match status" value="3"/>
</dbReference>
<dbReference type="GO" id="GO:0016787">
    <property type="term" value="F:hydrolase activity"/>
    <property type="evidence" value="ECO:0007669"/>
    <property type="project" value="UniProtKB-KW"/>
</dbReference>
<comment type="similarity">
    <text evidence="1">Belongs to the AB hydrolase superfamily. Lipase family.</text>
</comment>
<keyword evidence="4" id="KW-0442">Lipid degradation</keyword>
<feature type="domain" description="Partial AB-hydrolase lipase" evidence="9">
    <location>
        <begin position="911"/>
        <end position="970"/>
    </location>
</feature>
<dbReference type="Gene3D" id="3.40.50.1820">
    <property type="entry name" value="alpha/beta hydrolase"/>
    <property type="match status" value="3"/>
</dbReference>
<accession>T1L5S5</accession>
<organism evidence="10 11">
    <name type="scientific">Tetranychus urticae</name>
    <name type="common">Two-spotted spider mite</name>
    <dbReference type="NCBI Taxonomy" id="32264"/>
    <lineage>
        <taxon>Eukaryota</taxon>
        <taxon>Metazoa</taxon>
        <taxon>Ecdysozoa</taxon>
        <taxon>Arthropoda</taxon>
        <taxon>Chelicerata</taxon>
        <taxon>Arachnida</taxon>
        <taxon>Acari</taxon>
        <taxon>Acariformes</taxon>
        <taxon>Trombidiformes</taxon>
        <taxon>Prostigmata</taxon>
        <taxon>Eleutherengona</taxon>
        <taxon>Raphignathae</taxon>
        <taxon>Tetranychoidea</taxon>
        <taxon>Tetranychidae</taxon>
        <taxon>Tetranychus</taxon>
    </lineage>
</organism>
<dbReference type="eggNOG" id="KOG2624">
    <property type="taxonomic scope" value="Eukaryota"/>
</dbReference>
<evidence type="ECO:0000313" key="10">
    <source>
        <dbReference type="EnsemblMetazoa" id="tetur53g00040.1"/>
    </source>
</evidence>
<dbReference type="EnsemblMetazoa" id="tetur53g00040.1">
    <property type="protein sequence ID" value="tetur53g00040.1"/>
    <property type="gene ID" value="tetur53g00040"/>
</dbReference>
<evidence type="ECO:0000256" key="5">
    <source>
        <dbReference type="ARBA" id="ARBA00023098"/>
    </source>
</evidence>
<keyword evidence="6" id="KW-0325">Glycoprotein</keyword>
<proteinExistence type="inferred from homology"/>
<evidence type="ECO:0000259" key="9">
    <source>
        <dbReference type="Pfam" id="PF04083"/>
    </source>
</evidence>
<evidence type="ECO:0008006" key="12">
    <source>
        <dbReference type="Google" id="ProtNLM"/>
    </source>
</evidence>
<evidence type="ECO:0000256" key="1">
    <source>
        <dbReference type="ARBA" id="ARBA00010701"/>
    </source>
</evidence>
<keyword evidence="3" id="KW-0378">Hydrolase</keyword>
<name>T1L5S5_TETUR</name>
<reference evidence="11" key="1">
    <citation type="submission" date="2011-08" db="EMBL/GenBank/DDBJ databases">
        <authorList>
            <person name="Rombauts S."/>
        </authorList>
    </citation>
    <scope>NUCLEOTIDE SEQUENCE</scope>
    <source>
        <strain evidence="11">London</strain>
    </source>
</reference>
<dbReference type="EMBL" id="CAEY01001448">
    <property type="status" value="NOT_ANNOTATED_CDS"/>
    <property type="molecule type" value="Genomic_DNA"/>
</dbReference>
<dbReference type="Pfam" id="PF04083">
    <property type="entry name" value="Abhydro_lipase"/>
    <property type="match status" value="3"/>
</dbReference>
<dbReference type="Proteomes" id="UP000015104">
    <property type="component" value="Unassembled WGS sequence"/>
</dbReference>
<sequence length="1311" mass="148105">MNYWIHSAVVLLAIQLVLLTNSTLVKLIGRETALEAQPENQVFARQQLLLEPFEQSGDVALTCGQFIASRGFDYEVHFVTTEDGYILKNYRLWSKYAKQALNGRLKPILLIHGLFYSASICPPDDRSNSLAFHLANKGYDVWLLNNRGTSYSRNHTEYDTRSDSKFWDFSFYEMGIYDLPATTEYIKKVTGYEKIVLLGYSRGTLQTFIKLSLDPSYSQNYDLVIMAAPIAYLGNTKGLVTLFPREAIFYRPLHILNRLSLPPRLATFDSILTVLCSSPSNYHLCSNLMGLALGPDDGQLNYTRIPVYLSQIDKTSIKDLLHFLQTMNYDQARLYDYGMVENLVRYGKREPPRIPFENIPTDNLVLISGLNDYLSTPVGIEKLRHKLKGKPLVDHVITFPSWNHLDFTTAVDCYKYFVSVVDDILNTHLPLKFLVFIVFYVSFAHESYGLTDDEDFGSMAENNPTIDEEKIFLQLAGKTDPDEVKTCGQLIESRGFEYEVHYVTTKDGYILQNFRIINRYARESGKKLKPILLLHPLFGSCSVWMFNSPGGHIKPWINGHPPKDNSAELAFLLANLGYDVWIINVRGTSYSTNHTHLDPEDPEFWDYSFYEIGIYDVTATVEHIKKETGFETIIVIGYSQGTIQLLIQMSAIPGYDKNYDLVILITPIGFLGDKSGTVGAIPIPLFKLLFGSRNGPFPPVSGSVFAALDVLCRQPIVSPACVAILGGLLGLNPQQQNASRYGVYTGLLDRTSNKNLLHYLQFIETDHLCYFDHGEEKNYELYGSAEPPEFPFYKINPKKLVFVSGLNDQLATPINVQNLRNHLCDRVDTDHVITDPYFNHADIVLAKEAFPYLNDVVSQLIDEKMLHDELALTVDEAVSISVDSSNPTLDKEQAFIQFIGSREPDEAATCDQLIESRGFQYEIYYVTTEDGYILQNFRIINPYAREARKKLKPILLLHPLFTTCSAWLFNSPGGHIKPWVNGHPPKDTSAALGFLLANLGFDVWMINVRGNSYSTNHTHLNPKDPEFWNYTVEEIAIYDVTATVEQIKKETGFVFKIFEAYFVIGLIVTDKTIIVVGHSQGTTQMLIQLSLMPEFEKNYDLVILAAPIGFLGDRTGFAGILPTELLIKVLSLRNAPFPPLSAITYGSLAEFCEQPAFIGVCELVFEGILGFDSPQLNRSRADVYLSLLDRSSNKNLIQLLQAIQRDHFSQFDYGEEINYEVYGSAEPPVYPFENINASKLVLISSLNDKLSTPINDLNLKNSLSSKPRGDYIIANPYFNHGDFLIAIEAYPYFSKLVSEIIQNEVSNLPGN</sequence>
<dbReference type="InterPro" id="IPR029058">
    <property type="entry name" value="AB_hydrolase_fold"/>
</dbReference>
<dbReference type="InterPro" id="IPR006693">
    <property type="entry name" value="AB_hydrolase_lipase"/>
</dbReference>
<dbReference type="Pfam" id="PF00561">
    <property type="entry name" value="Abhydrolase_1"/>
    <property type="match status" value="1"/>
</dbReference>
<evidence type="ECO:0000256" key="3">
    <source>
        <dbReference type="ARBA" id="ARBA00022801"/>
    </source>
</evidence>